<dbReference type="STRING" id="2769.R7QDP4"/>
<evidence type="ECO:0000256" key="2">
    <source>
        <dbReference type="ARBA" id="ARBA00004496"/>
    </source>
</evidence>
<evidence type="ECO:0000256" key="7">
    <source>
        <dbReference type="ARBA" id="ARBA00022694"/>
    </source>
</evidence>
<evidence type="ECO:0000313" key="10">
    <source>
        <dbReference type="EMBL" id="CDF35561.1"/>
    </source>
</evidence>
<dbReference type="GO" id="GO:0033588">
    <property type="term" value="C:elongator holoenzyme complex"/>
    <property type="evidence" value="ECO:0007669"/>
    <property type="project" value="InterPro"/>
</dbReference>
<dbReference type="AlphaFoldDB" id="R7QDP4"/>
<dbReference type="Gramene" id="CDF35561">
    <property type="protein sequence ID" value="CDF35561"/>
    <property type="gene ID" value="CHC_T00004087001"/>
</dbReference>
<comment type="similarity">
    <text evidence="4">Belongs to the ELP4 family.</text>
</comment>
<dbReference type="PANTHER" id="PTHR12896">
    <property type="entry name" value="PAX6 NEIGHBOR PROTEIN PAXNEB"/>
    <property type="match status" value="1"/>
</dbReference>
<protein>
    <recommendedName>
        <fullName evidence="5">Elongator complex protein 4</fullName>
    </recommendedName>
</protein>
<keyword evidence="8" id="KW-0539">Nucleus</keyword>
<evidence type="ECO:0000256" key="8">
    <source>
        <dbReference type="ARBA" id="ARBA00023242"/>
    </source>
</evidence>
<organism evidence="10 11">
    <name type="scientific">Chondrus crispus</name>
    <name type="common">Carrageen Irish moss</name>
    <name type="synonym">Polymorpha crispa</name>
    <dbReference type="NCBI Taxonomy" id="2769"/>
    <lineage>
        <taxon>Eukaryota</taxon>
        <taxon>Rhodophyta</taxon>
        <taxon>Florideophyceae</taxon>
        <taxon>Rhodymeniophycidae</taxon>
        <taxon>Gigartinales</taxon>
        <taxon>Gigartinaceae</taxon>
        <taxon>Chondrus</taxon>
    </lineage>
</organism>
<keyword evidence="7" id="KW-0819">tRNA processing</keyword>
<dbReference type="InterPro" id="IPR008728">
    <property type="entry name" value="Elongator_complex_protein_4"/>
</dbReference>
<dbReference type="RefSeq" id="XP_005715380.1">
    <property type="nucleotide sequence ID" value="XM_005715323.1"/>
</dbReference>
<sequence>MSFRKRTPASTPVPTLQDASSNATQPLPTGVRPSATSSSPITSWGFRSIDVALGGGLPLGSMTVVLEDHPTAYHLPLCSYVTAQGIQAGHAVAVVSFDSPAERLMRRLPACMNNHAHRIEGIGLRQQQPETTDMKIAWRYQKNSASAAQVVSGGSARSFAYDFDLSQSAPVPTNAPVSLLGRGISESLDDVLHQIRAHLEKSAERKLLGRIVVHGLSAAHSHKAASPSEAISSFLSRIKAFTRFFGAVAVVSCAADVSHRIAVVASDATLKIDSFGGRGAGVAGLGKEWLGVLIVKKSYRAGRLPSLRGTGDVWVFKRGRRKYVMERATAAPDDEDPVEVPPILDSQSTRKDSGSLRKRVAVNTGLCSSRPDDSGIEF</sequence>
<dbReference type="Proteomes" id="UP000012073">
    <property type="component" value="Unassembled WGS sequence"/>
</dbReference>
<dbReference type="Gene3D" id="3.40.50.300">
    <property type="entry name" value="P-loop containing nucleotide triphosphate hydrolases"/>
    <property type="match status" value="1"/>
</dbReference>
<dbReference type="EMBL" id="HG001735">
    <property type="protein sequence ID" value="CDF35561.1"/>
    <property type="molecule type" value="Genomic_DNA"/>
</dbReference>
<evidence type="ECO:0000256" key="9">
    <source>
        <dbReference type="SAM" id="MobiDB-lite"/>
    </source>
</evidence>
<feature type="compositionally biased region" description="Polar residues" evidence="9">
    <location>
        <begin position="8"/>
        <end position="27"/>
    </location>
</feature>
<dbReference type="GO" id="GO:0008023">
    <property type="term" value="C:transcription elongation factor complex"/>
    <property type="evidence" value="ECO:0007669"/>
    <property type="project" value="TreeGrafter"/>
</dbReference>
<evidence type="ECO:0000256" key="1">
    <source>
        <dbReference type="ARBA" id="ARBA00004123"/>
    </source>
</evidence>
<evidence type="ECO:0000313" key="11">
    <source>
        <dbReference type="Proteomes" id="UP000012073"/>
    </source>
</evidence>
<dbReference type="KEGG" id="ccp:CHC_T00004087001"/>
<keyword evidence="6" id="KW-0963">Cytoplasm</keyword>
<dbReference type="GeneID" id="17323092"/>
<dbReference type="InterPro" id="IPR027417">
    <property type="entry name" value="P-loop_NTPase"/>
</dbReference>
<evidence type="ECO:0000256" key="3">
    <source>
        <dbReference type="ARBA" id="ARBA00005043"/>
    </source>
</evidence>
<dbReference type="SUPFAM" id="SSF52540">
    <property type="entry name" value="P-loop containing nucleoside triphosphate hydrolases"/>
    <property type="match status" value="1"/>
</dbReference>
<gene>
    <name evidence="10" type="ORF">CHC_T00004087001</name>
</gene>
<dbReference type="OrthoDB" id="289162at2759"/>
<dbReference type="Pfam" id="PF05625">
    <property type="entry name" value="PAXNEB"/>
    <property type="match status" value="1"/>
</dbReference>
<evidence type="ECO:0000256" key="4">
    <source>
        <dbReference type="ARBA" id="ARBA00007573"/>
    </source>
</evidence>
<evidence type="ECO:0000256" key="5">
    <source>
        <dbReference type="ARBA" id="ARBA00020265"/>
    </source>
</evidence>
<comment type="subcellular location">
    <subcellularLocation>
        <location evidence="2">Cytoplasm</location>
    </subcellularLocation>
    <subcellularLocation>
        <location evidence="1">Nucleus</location>
    </subcellularLocation>
</comment>
<dbReference type="PANTHER" id="PTHR12896:SF1">
    <property type="entry name" value="ELONGATOR COMPLEX PROTEIN 4"/>
    <property type="match status" value="1"/>
</dbReference>
<dbReference type="GO" id="GO:0002098">
    <property type="term" value="P:tRNA wobble uridine modification"/>
    <property type="evidence" value="ECO:0007669"/>
    <property type="project" value="InterPro"/>
</dbReference>
<keyword evidence="11" id="KW-1185">Reference proteome</keyword>
<proteinExistence type="inferred from homology"/>
<name>R7QDP4_CHOCR</name>
<dbReference type="OMA" id="NFHALAN"/>
<comment type="pathway">
    <text evidence="3">tRNA modification; 5-methoxycarbonylmethyl-2-thiouridine-tRNA biosynthesis.</text>
</comment>
<dbReference type="GO" id="GO:0005737">
    <property type="term" value="C:cytoplasm"/>
    <property type="evidence" value="ECO:0007669"/>
    <property type="project" value="UniProtKB-SubCell"/>
</dbReference>
<feature type="region of interest" description="Disordered" evidence="9">
    <location>
        <begin position="1"/>
        <end position="40"/>
    </location>
</feature>
<reference evidence="11" key="1">
    <citation type="journal article" date="2013" name="Proc. Natl. Acad. Sci. U.S.A.">
        <title>Genome structure and metabolic features in the red seaweed Chondrus crispus shed light on evolution of the Archaeplastida.</title>
        <authorList>
            <person name="Collen J."/>
            <person name="Porcel B."/>
            <person name="Carre W."/>
            <person name="Ball S.G."/>
            <person name="Chaparro C."/>
            <person name="Tonon T."/>
            <person name="Barbeyron T."/>
            <person name="Michel G."/>
            <person name="Noel B."/>
            <person name="Valentin K."/>
            <person name="Elias M."/>
            <person name="Artiguenave F."/>
            <person name="Arun A."/>
            <person name="Aury J.M."/>
            <person name="Barbosa-Neto J.F."/>
            <person name="Bothwell J.H."/>
            <person name="Bouget F.Y."/>
            <person name="Brillet L."/>
            <person name="Cabello-Hurtado F."/>
            <person name="Capella-Gutierrez S."/>
            <person name="Charrier B."/>
            <person name="Cladiere L."/>
            <person name="Cock J.M."/>
            <person name="Coelho S.M."/>
            <person name="Colleoni C."/>
            <person name="Czjzek M."/>
            <person name="Da Silva C."/>
            <person name="Delage L."/>
            <person name="Denoeud F."/>
            <person name="Deschamps P."/>
            <person name="Dittami S.M."/>
            <person name="Gabaldon T."/>
            <person name="Gachon C.M."/>
            <person name="Groisillier A."/>
            <person name="Herve C."/>
            <person name="Jabbari K."/>
            <person name="Katinka M."/>
            <person name="Kloareg B."/>
            <person name="Kowalczyk N."/>
            <person name="Labadie K."/>
            <person name="Leblanc C."/>
            <person name="Lopez P.J."/>
            <person name="McLachlan D.H."/>
            <person name="Meslet-Cladiere L."/>
            <person name="Moustafa A."/>
            <person name="Nehr Z."/>
            <person name="Nyvall Collen P."/>
            <person name="Panaud O."/>
            <person name="Partensky F."/>
            <person name="Poulain J."/>
            <person name="Rensing S.A."/>
            <person name="Rousvoal S."/>
            <person name="Samson G."/>
            <person name="Symeonidi A."/>
            <person name="Weissenbach J."/>
            <person name="Zambounis A."/>
            <person name="Wincker P."/>
            <person name="Boyen C."/>
        </authorList>
    </citation>
    <scope>NUCLEOTIDE SEQUENCE [LARGE SCALE GENOMIC DNA]</scope>
    <source>
        <strain evidence="11">cv. Stackhouse</strain>
    </source>
</reference>
<dbReference type="UniPathway" id="UPA00988"/>
<evidence type="ECO:0000256" key="6">
    <source>
        <dbReference type="ARBA" id="ARBA00022490"/>
    </source>
</evidence>
<feature type="region of interest" description="Disordered" evidence="9">
    <location>
        <begin position="329"/>
        <end position="356"/>
    </location>
</feature>
<accession>R7QDP4</accession>